<keyword evidence="2" id="KW-1185">Reference proteome</keyword>
<comment type="caution">
    <text evidence="1">The sequence shown here is derived from an EMBL/GenBank/DDBJ whole genome shotgun (WGS) entry which is preliminary data.</text>
</comment>
<gene>
    <name evidence="1" type="ORF">H5410_046834</name>
</gene>
<organism evidence="1 2">
    <name type="scientific">Solanum commersonii</name>
    <name type="common">Commerson's wild potato</name>
    <name type="synonym">Commerson's nightshade</name>
    <dbReference type="NCBI Taxonomy" id="4109"/>
    <lineage>
        <taxon>Eukaryota</taxon>
        <taxon>Viridiplantae</taxon>
        <taxon>Streptophyta</taxon>
        <taxon>Embryophyta</taxon>
        <taxon>Tracheophyta</taxon>
        <taxon>Spermatophyta</taxon>
        <taxon>Magnoliopsida</taxon>
        <taxon>eudicotyledons</taxon>
        <taxon>Gunneridae</taxon>
        <taxon>Pentapetalae</taxon>
        <taxon>asterids</taxon>
        <taxon>lamiids</taxon>
        <taxon>Solanales</taxon>
        <taxon>Solanaceae</taxon>
        <taxon>Solanoideae</taxon>
        <taxon>Solaneae</taxon>
        <taxon>Solanum</taxon>
    </lineage>
</organism>
<dbReference type="AlphaFoldDB" id="A0A9J5XHI1"/>
<reference evidence="1 2" key="1">
    <citation type="submission" date="2020-09" db="EMBL/GenBank/DDBJ databases">
        <title>De no assembly of potato wild relative species, Solanum commersonii.</title>
        <authorList>
            <person name="Cho K."/>
        </authorList>
    </citation>
    <scope>NUCLEOTIDE SEQUENCE [LARGE SCALE GENOMIC DNA]</scope>
    <source>
        <strain evidence="1">LZ3.2</strain>
        <tissue evidence="1">Leaf</tissue>
    </source>
</reference>
<proteinExistence type="predicted"/>
<dbReference type="Proteomes" id="UP000824120">
    <property type="component" value="Chromosome 9"/>
</dbReference>
<evidence type="ECO:0000313" key="2">
    <source>
        <dbReference type="Proteomes" id="UP000824120"/>
    </source>
</evidence>
<sequence>MKGSSRRITEQFREATPYRLIIQNAKMLKAKFLEFLGDIVLELDGFEVVFELNGIVVANTISSSCSWLARESGFKTKTTKLIACGY</sequence>
<evidence type="ECO:0000313" key="1">
    <source>
        <dbReference type="EMBL" id="KAG5586400.1"/>
    </source>
</evidence>
<dbReference type="EMBL" id="JACXVP010000009">
    <property type="protein sequence ID" value="KAG5586400.1"/>
    <property type="molecule type" value="Genomic_DNA"/>
</dbReference>
<accession>A0A9J5XHI1</accession>
<protein>
    <submittedName>
        <fullName evidence="1">Uncharacterized protein</fullName>
    </submittedName>
</protein>
<name>A0A9J5XHI1_SOLCO</name>